<organism evidence="1 2">
    <name type="scientific">Paramecium sonneborni</name>
    <dbReference type="NCBI Taxonomy" id="65129"/>
    <lineage>
        <taxon>Eukaryota</taxon>
        <taxon>Sar</taxon>
        <taxon>Alveolata</taxon>
        <taxon>Ciliophora</taxon>
        <taxon>Intramacronucleata</taxon>
        <taxon>Oligohymenophorea</taxon>
        <taxon>Peniculida</taxon>
        <taxon>Parameciidae</taxon>
        <taxon>Paramecium</taxon>
    </lineage>
</organism>
<evidence type="ECO:0000313" key="1">
    <source>
        <dbReference type="EMBL" id="CAD8127439.1"/>
    </source>
</evidence>
<dbReference type="EMBL" id="CAJJDN010000176">
    <property type="protein sequence ID" value="CAD8127439.1"/>
    <property type="molecule type" value="Genomic_DNA"/>
</dbReference>
<name>A0A8S1RK56_9CILI</name>
<protein>
    <submittedName>
        <fullName evidence="1">Uncharacterized protein</fullName>
    </submittedName>
</protein>
<accession>A0A8S1RK56</accession>
<evidence type="ECO:0000313" key="2">
    <source>
        <dbReference type="Proteomes" id="UP000692954"/>
    </source>
</evidence>
<gene>
    <name evidence="1" type="ORF">PSON_ATCC_30995.1.T1760088</name>
</gene>
<sequence>MPEYFHNIYSKYQSIISQYSISIENQFRNMQISIKFKWIITLPEDRKLISQQSLNVYQIMNLKQANY</sequence>
<comment type="caution">
    <text evidence="1">The sequence shown here is derived from an EMBL/GenBank/DDBJ whole genome shotgun (WGS) entry which is preliminary data.</text>
</comment>
<dbReference type="AlphaFoldDB" id="A0A8S1RK56"/>
<dbReference type="Proteomes" id="UP000692954">
    <property type="component" value="Unassembled WGS sequence"/>
</dbReference>
<reference evidence="1" key="1">
    <citation type="submission" date="2021-01" db="EMBL/GenBank/DDBJ databases">
        <authorList>
            <consortium name="Genoscope - CEA"/>
            <person name="William W."/>
        </authorList>
    </citation>
    <scope>NUCLEOTIDE SEQUENCE</scope>
</reference>
<keyword evidence="2" id="KW-1185">Reference proteome</keyword>
<proteinExistence type="predicted"/>